<dbReference type="PRINTS" id="PR00463">
    <property type="entry name" value="EP450I"/>
</dbReference>
<organism evidence="8 9">
    <name type="scientific">Lachnellula subtilissima</name>
    <dbReference type="NCBI Taxonomy" id="602034"/>
    <lineage>
        <taxon>Eukaryota</taxon>
        <taxon>Fungi</taxon>
        <taxon>Dikarya</taxon>
        <taxon>Ascomycota</taxon>
        <taxon>Pezizomycotina</taxon>
        <taxon>Leotiomycetes</taxon>
        <taxon>Helotiales</taxon>
        <taxon>Lachnaceae</taxon>
        <taxon>Lachnellula</taxon>
    </lineage>
</organism>
<dbReference type="PANTHER" id="PTHR46300">
    <property type="entry name" value="P450, PUTATIVE (EUROFUNG)-RELATED-RELATED"/>
    <property type="match status" value="1"/>
</dbReference>
<dbReference type="Gene3D" id="1.10.630.10">
    <property type="entry name" value="Cytochrome P450"/>
    <property type="match status" value="1"/>
</dbReference>
<sequence length="539" mass="60001">MNITPQKNFTANVGDTSSPAAFLASSPAIVVLIATVILLCIFYKQATWTDVSKVASIPEAPDGLPFIGHLLSLGGREKENDSTIYSRWASRVSSDLFQMRLGSQRAIVVSSFAAIKDIWIGHSSKLIDRPYQHGFADKLGLDVSGAAMTEPIRRCRKAAMRALGKPQWPGYYKLLELNSLSLVRNAVTKGENGRKAIDIYPFSRQVVFDLVLSLTYGARQKDADDETVLSLINAINDISSIRSSTQRYRDYVPLLRVFPERTSTVIAAEKIRQKHLDTLYASLNARIARGEEVPCVASMMNDDRLTQDEIHGTCKSLLQAAPDSTASGAYMCIAWLCSPDGAGFQEEALAAILQEYKGDRDQAWKMAFREERVSLIVSLYKEALRFFTTTPFATPRTTVKEFEYRGTKIPKGITMVMNAQAANHDTEWYGESASRFVPTRFMNNDTPLPHLTFGAGSRICPAVAISNRIIYALLTRLILAFEMKESDDPSARKPNIDVLDFSDVHTSLVAIPRPFDCSFVPRDLEWLGSKLEVEEEEIL</sequence>
<dbReference type="EMBL" id="QGMJ01000028">
    <property type="protein sequence ID" value="TVY44838.1"/>
    <property type="molecule type" value="Genomic_DNA"/>
</dbReference>
<dbReference type="PANTHER" id="PTHR46300:SF9">
    <property type="entry name" value="P450, PUTATIVE-RELATED"/>
    <property type="match status" value="1"/>
</dbReference>
<protein>
    <submittedName>
        <fullName evidence="8">Phenylacetate 2-hydroxylase</fullName>
    </submittedName>
</protein>
<dbReference type="GO" id="GO:0016705">
    <property type="term" value="F:oxidoreductase activity, acting on paired donors, with incorporation or reduction of molecular oxygen"/>
    <property type="evidence" value="ECO:0007669"/>
    <property type="project" value="InterPro"/>
</dbReference>
<dbReference type="GO" id="GO:0020037">
    <property type="term" value="F:heme binding"/>
    <property type="evidence" value="ECO:0007669"/>
    <property type="project" value="InterPro"/>
</dbReference>
<evidence type="ECO:0000256" key="3">
    <source>
        <dbReference type="ARBA" id="ARBA00023002"/>
    </source>
</evidence>
<feature type="transmembrane region" description="Helical" evidence="7">
    <location>
        <begin position="20"/>
        <end position="43"/>
    </location>
</feature>
<name>A0A8H8UHZ2_9HELO</name>
<keyword evidence="2 5" id="KW-0479">Metal-binding</keyword>
<keyword evidence="6" id="KW-0503">Monooxygenase</keyword>
<evidence type="ECO:0000313" key="9">
    <source>
        <dbReference type="Proteomes" id="UP000462212"/>
    </source>
</evidence>
<evidence type="ECO:0000256" key="7">
    <source>
        <dbReference type="SAM" id="Phobius"/>
    </source>
</evidence>
<dbReference type="PROSITE" id="PS00086">
    <property type="entry name" value="CYTOCHROME_P450"/>
    <property type="match status" value="1"/>
</dbReference>
<evidence type="ECO:0000313" key="8">
    <source>
        <dbReference type="EMBL" id="TVY44838.1"/>
    </source>
</evidence>
<keyword evidence="3 6" id="KW-0560">Oxidoreductase</keyword>
<keyword evidence="9" id="KW-1185">Reference proteome</keyword>
<dbReference type="Pfam" id="PF00067">
    <property type="entry name" value="p450"/>
    <property type="match status" value="1"/>
</dbReference>
<dbReference type="Proteomes" id="UP000462212">
    <property type="component" value="Unassembled WGS sequence"/>
</dbReference>
<dbReference type="OrthoDB" id="1055148at2759"/>
<dbReference type="InterPro" id="IPR001128">
    <property type="entry name" value="Cyt_P450"/>
</dbReference>
<keyword evidence="7" id="KW-0472">Membrane</keyword>
<dbReference type="GO" id="GO:0005506">
    <property type="term" value="F:iron ion binding"/>
    <property type="evidence" value="ECO:0007669"/>
    <property type="project" value="InterPro"/>
</dbReference>
<reference evidence="8 9" key="1">
    <citation type="submission" date="2018-05" db="EMBL/GenBank/DDBJ databases">
        <title>Genome sequencing and assembly of the regulated plant pathogen Lachnellula willkommii and related sister species for the development of diagnostic species identification markers.</title>
        <authorList>
            <person name="Giroux E."/>
            <person name="Bilodeau G."/>
        </authorList>
    </citation>
    <scope>NUCLEOTIDE SEQUENCE [LARGE SCALE GENOMIC DNA]</scope>
    <source>
        <strain evidence="8 9">CBS 197.66</strain>
    </source>
</reference>
<comment type="cofactor">
    <cofactor evidence="5">
        <name>heme</name>
        <dbReference type="ChEBI" id="CHEBI:30413"/>
    </cofactor>
</comment>
<feature type="binding site" description="axial binding residue" evidence="5">
    <location>
        <position position="460"/>
    </location>
    <ligand>
        <name>heme</name>
        <dbReference type="ChEBI" id="CHEBI:30413"/>
    </ligand>
    <ligandPart>
        <name>Fe</name>
        <dbReference type="ChEBI" id="CHEBI:18248"/>
    </ligandPart>
</feature>
<keyword evidence="5 6" id="KW-0349">Heme</keyword>
<dbReference type="InterPro" id="IPR017972">
    <property type="entry name" value="Cyt_P450_CS"/>
</dbReference>
<gene>
    <name evidence="8" type="primary">phacA_1</name>
    <name evidence="8" type="ORF">LSUB1_G001482</name>
</gene>
<dbReference type="InterPro" id="IPR002401">
    <property type="entry name" value="Cyt_P450_E_grp-I"/>
</dbReference>
<evidence type="ECO:0000256" key="1">
    <source>
        <dbReference type="ARBA" id="ARBA00010617"/>
    </source>
</evidence>
<proteinExistence type="inferred from homology"/>
<dbReference type="GO" id="GO:0004497">
    <property type="term" value="F:monooxygenase activity"/>
    <property type="evidence" value="ECO:0007669"/>
    <property type="project" value="UniProtKB-KW"/>
</dbReference>
<keyword evidence="7" id="KW-1133">Transmembrane helix</keyword>
<comment type="caution">
    <text evidence="8">The sequence shown here is derived from an EMBL/GenBank/DDBJ whole genome shotgun (WGS) entry which is preliminary data.</text>
</comment>
<evidence type="ECO:0000256" key="2">
    <source>
        <dbReference type="ARBA" id="ARBA00022723"/>
    </source>
</evidence>
<evidence type="ECO:0000256" key="6">
    <source>
        <dbReference type="RuleBase" id="RU000461"/>
    </source>
</evidence>
<evidence type="ECO:0000256" key="4">
    <source>
        <dbReference type="ARBA" id="ARBA00023004"/>
    </source>
</evidence>
<evidence type="ECO:0000256" key="5">
    <source>
        <dbReference type="PIRSR" id="PIRSR602401-1"/>
    </source>
</evidence>
<accession>A0A8H8UHZ2</accession>
<dbReference type="InterPro" id="IPR050364">
    <property type="entry name" value="Cytochrome_P450_fung"/>
</dbReference>
<comment type="similarity">
    <text evidence="1 6">Belongs to the cytochrome P450 family.</text>
</comment>
<dbReference type="SUPFAM" id="SSF48264">
    <property type="entry name" value="Cytochrome P450"/>
    <property type="match status" value="1"/>
</dbReference>
<keyword evidence="7" id="KW-0812">Transmembrane</keyword>
<dbReference type="InterPro" id="IPR036396">
    <property type="entry name" value="Cyt_P450_sf"/>
</dbReference>
<dbReference type="AlphaFoldDB" id="A0A8H8UHZ2"/>
<keyword evidence="4 5" id="KW-0408">Iron</keyword>